<dbReference type="EMBL" id="MN035603">
    <property type="protein sequence ID" value="QDH90534.1"/>
    <property type="molecule type" value="Genomic_RNA"/>
</dbReference>
<gene>
    <name evidence="1" type="ORF">H4Bulk46833_000002</name>
</gene>
<accession>A0A514DA92</accession>
<name>A0A514DA92_9VIRU</name>
<sequence>MPSMADIIVKKNDGTTNITYTAMVASAGDKSQAIWRSTTVGTAAAHQPELRMTSRANGTGTARRVDIHFSYPSTAVGSDGKTNIIERGVFDCSAVVPQGMPATDLNEYVSQGLNLLASSLVNGSMKVGFAPT</sequence>
<organism evidence="1">
    <name type="scientific">Leviviridae sp</name>
    <dbReference type="NCBI Taxonomy" id="2027243"/>
    <lineage>
        <taxon>Viruses</taxon>
        <taxon>Riboviria</taxon>
        <taxon>Orthornavirae</taxon>
        <taxon>Lenarviricota</taxon>
        <taxon>Leviviricetes</taxon>
        <taxon>Norzivirales</taxon>
        <taxon>Fiersviridae</taxon>
    </lineage>
</organism>
<evidence type="ECO:0008006" key="2">
    <source>
        <dbReference type="Google" id="ProtNLM"/>
    </source>
</evidence>
<protein>
    <recommendedName>
        <fullName evidence="2">Coat protein</fullName>
    </recommendedName>
</protein>
<reference evidence="1" key="1">
    <citation type="submission" date="2019-05" db="EMBL/GenBank/DDBJ databases">
        <title>Metatranscriptomic reconstruction reveals RNA viruses with the potential to shape carbon cycling in soil.</title>
        <authorList>
            <person name="Starr E.P."/>
            <person name="Nuccio E."/>
            <person name="Pett-Ridge J."/>
            <person name="Banfield J.F."/>
            <person name="Firestone M.K."/>
        </authorList>
    </citation>
    <scope>NUCLEOTIDE SEQUENCE</scope>
    <source>
        <strain evidence="1">H4_Bulk_46_scaffold_833</strain>
    </source>
</reference>
<proteinExistence type="predicted"/>
<evidence type="ECO:0000313" key="1">
    <source>
        <dbReference type="EMBL" id="QDH90534.1"/>
    </source>
</evidence>